<evidence type="ECO:0000313" key="1">
    <source>
        <dbReference type="EMBL" id="RAH48059.1"/>
    </source>
</evidence>
<gene>
    <name evidence="1" type="ORF">BO95DRAFT_491223</name>
</gene>
<dbReference type="EMBL" id="KZ825326">
    <property type="protein sequence ID" value="RAH48059.1"/>
    <property type="molecule type" value="Genomic_DNA"/>
</dbReference>
<name>A0ACD1GFH7_9EURO</name>
<dbReference type="Proteomes" id="UP000249057">
    <property type="component" value="Unassembled WGS sequence"/>
</dbReference>
<sequence length="460" mass="50787">MSQTGTPVDVTPLAQPLPFEFSRRRAPNRFLKGAMSERLCSWSVDDLAARGIPSDELIEAYRVWGEGQIGLILTGNVMIDPAHLEAPGNLIIPADAPFEGERFARFQQLAAAAKTPRNSSLVVAQVSHPGRQTPAALQPHPISASDVQLEGVVLGSTFAQPRAATEADIQQVIEGFAHAAEYLEKAGYDGIQLHGAHGYLLSQFLSETTNRRTDRYGGSLENRMRLILEIRAAIAERVRPDFIVGIKVNSVEFQPHGFQPEEARQLCRTLEDHRFDFVELSGGTYENWKMGDDEGEKRESTKKREAKSDQLTNLEKKKFFMDFAQMIVSSLSKTKSYLTGGFRTAEGMVHGLETLDGIGLARPLCQEPYLCRDILSGKATGALRQVINPYDFGLTAVAACIQIRQMGLRLAPIDLSDKQRADQLVQAVVARTQQKGKDFSQEAVWPPLIPDYNVPLAVEA</sequence>
<evidence type="ECO:0000313" key="2">
    <source>
        <dbReference type="Proteomes" id="UP000249057"/>
    </source>
</evidence>
<accession>A0ACD1GFH7</accession>
<proteinExistence type="predicted"/>
<protein>
    <submittedName>
        <fullName evidence="1">NADH oxidase</fullName>
    </submittedName>
</protein>
<organism evidence="1 2">
    <name type="scientific">Aspergillus brunneoviolaceus CBS 621.78</name>
    <dbReference type="NCBI Taxonomy" id="1450534"/>
    <lineage>
        <taxon>Eukaryota</taxon>
        <taxon>Fungi</taxon>
        <taxon>Dikarya</taxon>
        <taxon>Ascomycota</taxon>
        <taxon>Pezizomycotina</taxon>
        <taxon>Eurotiomycetes</taxon>
        <taxon>Eurotiomycetidae</taxon>
        <taxon>Eurotiales</taxon>
        <taxon>Aspergillaceae</taxon>
        <taxon>Aspergillus</taxon>
        <taxon>Aspergillus subgen. Circumdati</taxon>
    </lineage>
</organism>
<reference evidence="1" key="1">
    <citation type="submission" date="2018-02" db="EMBL/GenBank/DDBJ databases">
        <title>The genomes of Aspergillus section Nigri reveals drivers in fungal speciation.</title>
        <authorList>
            <consortium name="DOE Joint Genome Institute"/>
            <person name="Vesth T.C."/>
            <person name="Nybo J."/>
            <person name="Theobald S."/>
            <person name="Brandl J."/>
            <person name="Frisvad J.C."/>
            <person name="Nielsen K.F."/>
            <person name="Lyhne E.K."/>
            <person name="Kogle M.E."/>
            <person name="Kuo A."/>
            <person name="Riley R."/>
            <person name="Clum A."/>
            <person name="Nolan M."/>
            <person name="Lipzen A."/>
            <person name="Salamov A."/>
            <person name="Henrissat B."/>
            <person name="Wiebenga A."/>
            <person name="De vries R.P."/>
            <person name="Grigoriev I.V."/>
            <person name="Mortensen U.H."/>
            <person name="Andersen M.R."/>
            <person name="Baker S.E."/>
        </authorList>
    </citation>
    <scope>NUCLEOTIDE SEQUENCE</scope>
    <source>
        <strain evidence="1">CBS 621.78</strain>
    </source>
</reference>
<keyword evidence="2" id="KW-1185">Reference proteome</keyword>